<keyword evidence="3" id="KW-1185">Reference proteome</keyword>
<gene>
    <name evidence="2" type="ORF">SAMN06265339_0491</name>
</gene>
<comment type="caution">
    <text evidence="2">The sequence shown here is derived from an EMBL/GenBank/DDBJ whole genome shotgun (WGS) entry which is preliminary data.</text>
</comment>
<sequence>MEFWESGNFEEFRKEVIKTTKKKSIAILEEAERRAKEIEENARKEAEKIKEERLNAALKQLEEEFSAKRKEIETAFERRVNETIENFKELVFLQVLEKLDFIYLFECFKKRVLEKHKTGRFLVSCRLKGNFPDLECTDEKGVLFKFEGENVAVLFDESELMEVVEAEVQKLLREV</sequence>
<evidence type="ECO:0008006" key="4">
    <source>
        <dbReference type="Google" id="ProtNLM"/>
    </source>
</evidence>
<name>A0ABY1NEM1_9BACT</name>
<evidence type="ECO:0000313" key="2">
    <source>
        <dbReference type="EMBL" id="SMP07528.1"/>
    </source>
</evidence>
<feature type="coiled-coil region" evidence="1">
    <location>
        <begin position="21"/>
        <end position="78"/>
    </location>
</feature>
<accession>A0ABY1NEM1</accession>
<organism evidence="2 3">
    <name type="scientific">Desulfurobacterium pacificum</name>
    <dbReference type="NCBI Taxonomy" id="240166"/>
    <lineage>
        <taxon>Bacteria</taxon>
        <taxon>Pseudomonadati</taxon>
        <taxon>Aquificota</taxon>
        <taxon>Aquificia</taxon>
        <taxon>Desulfurobacteriales</taxon>
        <taxon>Desulfurobacteriaceae</taxon>
        <taxon>Desulfurobacterium</taxon>
    </lineage>
</organism>
<evidence type="ECO:0000313" key="3">
    <source>
        <dbReference type="Proteomes" id="UP001157911"/>
    </source>
</evidence>
<keyword evidence="1" id="KW-0175">Coiled coil</keyword>
<proteinExistence type="predicted"/>
<dbReference type="EMBL" id="FXUB01000001">
    <property type="protein sequence ID" value="SMP07528.1"/>
    <property type="molecule type" value="Genomic_DNA"/>
</dbReference>
<protein>
    <recommendedName>
        <fullName evidence="4">V-type ATP synthase subunit E</fullName>
    </recommendedName>
</protein>
<dbReference type="RefSeq" id="WP_283399996.1">
    <property type="nucleotide sequence ID" value="NZ_FXUB01000001.1"/>
</dbReference>
<evidence type="ECO:0000256" key="1">
    <source>
        <dbReference type="SAM" id="Coils"/>
    </source>
</evidence>
<dbReference type="Proteomes" id="UP001157911">
    <property type="component" value="Unassembled WGS sequence"/>
</dbReference>
<reference evidence="2 3" key="1">
    <citation type="submission" date="2017-05" db="EMBL/GenBank/DDBJ databases">
        <authorList>
            <person name="Varghese N."/>
            <person name="Submissions S."/>
        </authorList>
    </citation>
    <scope>NUCLEOTIDE SEQUENCE [LARGE SCALE GENOMIC DNA]</scope>
    <source>
        <strain evidence="2 3">DSM 15522</strain>
    </source>
</reference>